<accession>A0AAV3X4U2</accession>
<keyword evidence="2" id="KW-1185">Reference proteome</keyword>
<dbReference type="Proteomes" id="UP001050975">
    <property type="component" value="Unassembled WGS sequence"/>
</dbReference>
<evidence type="ECO:0000313" key="1">
    <source>
        <dbReference type="EMBL" id="GET36328.1"/>
    </source>
</evidence>
<dbReference type="AlphaFoldDB" id="A0AAV3X4U2"/>
<evidence type="ECO:0008006" key="3">
    <source>
        <dbReference type="Google" id="ProtNLM"/>
    </source>
</evidence>
<dbReference type="EMBL" id="BLAY01000011">
    <property type="protein sequence ID" value="GET36328.1"/>
    <property type="molecule type" value="Genomic_DNA"/>
</dbReference>
<dbReference type="RefSeq" id="WP_226575714.1">
    <property type="nucleotide sequence ID" value="NZ_BLAY01000011.1"/>
</dbReference>
<name>A0AAV3X4U2_9CYAN</name>
<proteinExistence type="predicted"/>
<sequence>MQKTKLIAQLIPGAMLLLALVTLGQQVVQGQQRERIRTSSLVRTVCVGSGPGRFRYDETNIAIARAVYRSLMNLNPSNGSASVTCRIRDEDEQAKFKTLELGLGMLDTDAGSPANIVNIYLDGRQAATRTVGAGQTASFSFDVTNVSNVAIEATCSTSARYCARVYVYKAVLERIPEVRRPRLRRN</sequence>
<comment type="caution">
    <text evidence="1">The sequence shown here is derived from an EMBL/GenBank/DDBJ whole genome shotgun (WGS) entry which is preliminary data.</text>
</comment>
<gene>
    <name evidence="1" type="ORF">MiSe_10760</name>
</gene>
<organism evidence="1 2">
    <name type="scientific">Microseira wollei NIES-4236</name>
    <dbReference type="NCBI Taxonomy" id="2530354"/>
    <lineage>
        <taxon>Bacteria</taxon>
        <taxon>Bacillati</taxon>
        <taxon>Cyanobacteriota</taxon>
        <taxon>Cyanophyceae</taxon>
        <taxon>Oscillatoriophycideae</taxon>
        <taxon>Aerosakkonematales</taxon>
        <taxon>Aerosakkonemataceae</taxon>
        <taxon>Microseira</taxon>
    </lineage>
</organism>
<reference evidence="1" key="1">
    <citation type="submission" date="2019-10" db="EMBL/GenBank/DDBJ databases">
        <title>Draft genome sequece of Microseira wollei NIES-4236.</title>
        <authorList>
            <person name="Yamaguchi H."/>
            <person name="Suzuki S."/>
            <person name="Kawachi M."/>
        </authorList>
    </citation>
    <scope>NUCLEOTIDE SEQUENCE</scope>
    <source>
        <strain evidence="1">NIES-4236</strain>
    </source>
</reference>
<evidence type="ECO:0000313" key="2">
    <source>
        <dbReference type="Proteomes" id="UP001050975"/>
    </source>
</evidence>
<protein>
    <recommendedName>
        <fullName evidence="3">DUF11 domain-containing protein</fullName>
    </recommendedName>
</protein>